<dbReference type="EMBL" id="NKCL01000601">
    <property type="protein sequence ID" value="RSL59884.1"/>
    <property type="molecule type" value="Genomic_DNA"/>
</dbReference>
<name>A0A428Q3M5_9HYPO</name>
<reference evidence="2 3" key="1">
    <citation type="submission" date="2017-06" db="EMBL/GenBank/DDBJ databases">
        <title>Comparative genomic analysis of Ambrosia Fusariam Clade fungi.</title>
        <authorList>
            <person name="Stajich J.E."/>
            <person name="Carrillo J."/>
            <person name="Kijimoto T."/>
            <person name="Eskalen A."/>
            <person name="O'Donnell K."/>
            <person name="Kasson M."/>
        </authorList>
    </citation>
    <scope>NUCLEOTIDE SEQUENCE [LARGE SCALE GENOMIC DNA]</scope>
    <source>
        <strain evidence="2 3">NRRL62606</strain>
    </source>
</reference>
<accession>A0A428Q3M5</accession>
<feature type="region of interest" description="Disordered" evidence="1">
    <location>
        <begin position="1"/>
        <end position="113"/>
    </location>
</feature>
<dbReference type="AlphaFoldDB" id="A0A428Q3M5"/>
<keyword evidence="3" id="KW-1185">Reference proteome</keyword>
<evidence type="ECO:0000313" key="3">
    <source>
        <dbReference type="Proteomes" id="UP000287972"/>
    </source>
</evidence>
<comment type="caution">
    <text evidence="2">The sequence shown here is derived from an EMBL/GenBank/DDBJ whole genome shotgun (WGS) entry which is preliminary data.</text>
</comment>
<evidence type="ECO:0000256" key="1">
    <source>
        <dbReference type="SAM" id="MobiDB-lite"/>
    </source>
</evidence>
<feature type="compositionally biased region" description="Polar residues" evidence="1">
    <location>
        <begin position="63"/>
        <end position="72"/>
    </location>
</feature>
<sequence length="194" mass="21435">MSPEAASQDTPAPGPAAPPSAMHNEPSISSDEINQSGMLNSTSQGVTDNTTREVLASRPSVPPRSSTATGQPGSWRAPAPINTSNSPATESGLTGSAQDQQREQRQREQRSEEAHRWRWFNMMQRIIHNLSPYDQEAIRRQSEKNVMRIKVFTKLGVDLRDLSFDHDTLLYSALGVTEAELQAMIKEMTESGEE</sequence>
<feature type="compositionally biased region" description="Polar residues" evidence="1">
    <location>
        <begin position="1"/>
        <end position="10"/>
    </location>
</feature>
<feature type="compositionally biased region" description="Polar residues" evidence="1">
    <location>
        <begin position="81"/>
        <end position="97"/>
    </location>
</feature>
<feature type="compositionally biased region" description="Polar residues" evidence="1">
    <location>
        <begin position="26"/>
        <end position="49"/>
    </location>
</feature>
<protein>
    <submittedName>
        <fullName evidence="2">Uncharacterized protein</fullName>
    </submittedName>
</protein>
<proteinExistence type="predicted"/>
<dbReference type="Proteomes" id="UP000287972">
    <property type="component" value="Unassembled WGS sequence"/>
</dbReference>
<feature type="compositionally biased region" description="Basic and acidic residues" evidence="1">
    <location>
        <begin position="100"/>
        <end position="113"/>
    </location>
</feature>
<evidence type="ECO:0000313" key="2">
    <source>
        <dbReference type="EMBL" id="RSL59884.1"/>
    </source>
</evidence>
<organism evidence="2 3">
    <name type="scientific">Fusarium floridanum</name>
    <dbReference type="NCBI Taxonomy" id="1325733"/>
    <lineage>
        <taxon>Eukaryota</taxon>
        <taxon>Fungi</taxon>
        <taxon>Dikarya</taxon>
        <taxon>Ascomycota</taxon>
        <taxon>Pezizomycotina</taxon>
        <taxon>Sordariomycetes</taxon>
        <taxon>Hypocreomycetidae</taxon>
        <taxon>Hypocreales</taxon>
        <taxon>Nectriaceae</taxon>
        <taxon>Fusarium</taxon>
        <taxon>Fusarium solani species complex</taxon>
    </lineage>
</organism>
<gene>
    <name evidence="2" type="ORF">CEP51_013852</name>
</gene>